<dbReference type="InterPro" id="IPR051678">
    <property type="entry name" value="AGP_Transferase"/>
</dbReference>
<dbReference type="OrthoDB" id="4182541at2759"/>
<dbReference type="PANTHER" id="PTHR21310">
    <property type="entry name" value="AMINOGLYCOSIDE PHOSPHOTRANSFERASE-RELATED-RELATED"/>
    <property type="match status" value="1"/>
</dbReference>
<dbReference type="HOGENOM" id="CLU_057145_0_0_1"/>
<evidence type="ECO:0000259" key="1">
    <source>
        <dbReference type="Pfam" id="PF01636"/>
    </source>
</evidence>
<dbReference type="STRING" id="544712.C6HSZ8"/>
<dbReference type="EMBL" id="GG692439">
    <property type="protein sequence ID" value="EER36673.1"/>
    <property type="molecule type" value="Genomic_DNA"/>
</dbReference>
<name>C6HSZ8_AJECH</name>
<feature type="domain" description="Aminoglycoside phosphotransferase" evidence="1">
    <location>
        <begin position="44"/>
        <end position="232"/>
    </location>
</feature>
<evidence type="ECO:0000313" key="2">
    <source>
        <dbReference type="EMBL" id="EER36673.1"/>
    </source>
</evidence>
<reference evidence="3" key="1">
    <citation type="submission" date="2009-05" db="EMBL/GenBank/DDBJ databases">
        <title>The genome sequence of Ajellomyces capsulatus strain H143.</title>
        <authorList>
            <person name="Champion M."/>
            <person name="Cuomo C.A."/>
            <person name="Ma L.-J."/>
            <person name="Henn M.R."/>
            <person name="Sil A."/>
            <person name="Goldman B."/>
            <person name="Young S.K."/>
            <person name="Kodira C.D."/>
            <person name="Zeng Q."/>
            <person name="Koehrsen M."/>
            <person name="Alvarado L."/>
            <person name="Berlin A.M."/>
            <person name="Borenstein D."/>
            <person name="Chen Z."/>
            <person name="Engels R."/>
            <person name="Freedman E."/>
            <person name="Gellesch M."/>
            <person name="Goldberg J."/>
            <person name="Griggs A."/>
            <person name="Gujja S."/>
            <person name="Heiman D.I."/>
            <person name="Hepburn T.A."/>
            <person name="Howarth C."/>
            <person name="Jen D."/>
            <person name="Larson L."/>
            <person name="Lewis B."/>
            <person name="Mehta T."/>
            <person name="Park D."/>
            <person name="Pearson M."/>
            <person name="Roberts A."/>
            <person name="Saif S."/>
            <person name="Shea T.D."/>
            <person name="Shenoy N."/>
            <person name="Sisk P."/>
            <person name="Stolte C."/>
            <person name="Sykes S."/>
            <person name="Walk T."/>
            <person name="White J."/>
            <person name="Yandava C."/>
            <person name="Klein B."/>
            <person name="McEwen J.G."/>
            <person name="Puccia R."/>
            <person name="Goldman G.H."/>
            <person name="Felipe M.S."/>
            <person name="Nino-Vega G."/>
            <person name="San-Blas G."/>
            <person name="Taylor J.W."/>
            <person name="Mendoza L."/>
            <person name="Galagan J.E."/>
            <person name="Nusbaum C."/>
            <person name="Birren B.W."/>
        </authorList>
    </citation>
    <scope>NUCLEOTIDE SEQUENCE [LARGE SCALE GENOMIC DNA]</scope>
    <source>
        <strain evidence="3">H143</strain>
    </source>
</reference>
<sequence>MALKIDDFSNNDIARLCNTGVAHCGRSFKRLTHKTIVKYGWSVTADEAANQKHAYLHSRGTKINVPKVYRYFTRSNIGYLVMEFIDGISLENIVPQENPEVIRNLAEAIYAFATKVPPDFPGPRNRGIPRGYLFSEDGAGKSLNSMKSLNSWLGERARLAASETAFNFQLSDCVFCHMDLSRRNIILQDGFFYLLDWEYAGFYPREFEKYSILFIGQKEDYNFAYNLTNALDSVYRKEGMETEDGHIIGLLDRVYRNNLKYNFSDPPEIDWESVKQFAISRTGHSIPGASLRLNQLEAMPYFETSASLVINVSLESDRAYGCDVALKVPFSSPPFARDMFKRTDDVSPWRIRYIDPWCEPQI</sequence>
<dbReference type="Pfam" id="PF01636">
    <property type="entry name" value="APH"/>
    <property type="match status" value="1"/>
</dbReference>
<dbReference type="Gene3D" id="3.90.1200.10">
    <property type="match status" value="1"/>
</dbReference>
<dbReference type="Proteomes" id="UP000002624">
    <property type="component" value="Unassembled WGS sequence"/>
</dbReference>
<gene>
    <name evidence="2" type="ORF">HCDG_09329</name>
</gene>
<dbReference type="SUPFAM" id="SSF56112">
    <property type="entry name" value="Protein kinase-like (PK-like)"/>
    <property type="match status" value="1"/>
</dbReference>
<evidence type="ECO:0000313" key="3">
    <source>
        <dbReference type="Proteomes" id="UP000002624"/>
    </source>
</evidence>
<dbReference type="InterPro" id="IPR011009">
    <property type="entry name" value="Kinase-like_dom_sf"/>
</dbReference>
<dbReference type="AlphaFoldDB" id="C6HSZ8"/>
<dbReference type="VEuPathDB" id="FungiDB:HCDG_09329"/>
<dbReference type="PANTHER" id="PTHR21310:SF39">
    <property type="entry name" value="AMINOGLYCOSIDE PHOSPHOTRANSFERASE DOMAIN-CONTAINING PROTEIN"/>
    <property type="match status" value="1"/>
</dbReference>
<organism evidence="2 3">
    <name type="scientific">Ajellomyces capsulatus (strain H143)</name>
    <name type="common">Darling's disease fungus</name>
    <name type="synonym">Histoplasma capsulatum</name>
    <dbReference type="NCBI Taxonomy" id="544712"/>
    <lineage>
        <taxon>Eukaryota</taxon>
        <taxon>Fungi</taxon>
        <taxon>Dikarya</taxon>
        <taxon>Ascomycota</taxon>
        <taxon>Pezizomycotina</taxon>
        <taxon>Eurotiomycetes</taxon>
        <taxon>Eurotiomycetidae</taxon>
        <taxon>Onygenales</taxon>
        <taxon>Ajellomycetaceae</taxon>
        <taxon>Histoplasma</taxon>
    </lineage>
</organism>
<proteinExistence type="predicted"/>
<accession>C6HSZ8</accession>
<protein>
    <recommendedName>
        <fullName evidence="1">Aminoglycoside phosphotransferase domain-containing protein</fullName>
    </recommendedName>
</protein>
<dbReference type="InterPro" id="IPR002575">
    <property type="entry name" value="Aminoglycoside_PTrfase"/>
</dbReference>